<gene>
    <name evidence="4" type="ORF">G4B88_012144</name>
</gene>
<dbReference type="InterPro" id="IPR051240">
    <property type="entry name" value="Mito_RNA-Proc/Resp"/>
</dbReference>
<feature type="repeat" description="PPR" evidence="3">
    <location>
        <begin position="461"/>
        <end position="495"/>
    </location>
</feature>
<keyword evidence="5" id="KW-1185">Reference proteome</keyword>
<dbReference type="InterPro" id="IPR011990">
    <property type="entry name" value="TPR-like_helical_dom_sf"/>
</dbReference>
<feature type="repeat" description="PPR" evidence="3">
    <location>
        <begin position="496"/>
        <end position="530"/>
    </location>
</feature>
<feature type="repeat" description="PPR" evidence="3">
    <location>
        <begin position="286"/>
        <end position="320"/>
    </location>
</feature>
<protein>
    <recommendedName>
        <fullName evidence="6">Pentatricopeptide repeat-containing protein</fullName>
    </recommendedName>
</protein>
<keyword evidence="2" id="KW-0677">Repeat</keyword>
<feature type="repeat" description="PPR" evidence="3">
    <location>
        <begin position="391"/>
        <end position="425"/>
    </location>
</feature>
<dbReference type="Gene3D" id="1.25.40.10">
    <property type="entry name" value="Tetratricopeptide repeat domain"/>
    <property type="match status" value="11"/>
</dbReference>
<feature type="repeat" description="PPR" evidence="3">
    <location>
        <begin position="965"/>
        <end position="999"/>
    </location>
</feature>
<dbReference type="EMBL" id="JAATIQ010000281">
    <property type="protein sequence ID" value="KAF4364562.1"/>
    <property type="molecule type" value="Genomic_DNA"/>
</dbReference>
<evidence type="ECO:0000256" key="1">
    <source>
        <dbReference type="ARBA" id="ARBA00007626"/>
    </source>
</evidence>
<dbReference type="NCBIfam" id="TIGR00756">
    <property type="entry name" value="PPR"/>
    <property type="match status" value="17"/>
</dbReference>
<dbReference type="Pfam" id="PF12854">
    <property type="entry name" value="PPR_1"/>
    <property type="match status" value="1"/>
</dbReference>
<evidence type="ECO:0000256" key="3">
    <source>
        <dbReference type="PROSITE-ProRule" id="PRU00708"/>
    </source>
</evidence>
<dbReference type="Pfam" id="PF13041">
    <property type="entry name" value="PPR_2"/>
    <property type="match status" value="8"/>
</dbReference>
<dbReference type="SUPFAM" id="SSF48452">
    <property type="entry name" value="TPR-like"/>
    <property type="match status" value="1"/>
</dbReference>
<dbReference type="PANTHER" id="PTHR47933:SF45">
    <property type="entry name" value="PENTACOTRIPEPTIDE-REPEAT REGION OF PRORP DOMAIN-CONTAINING PROTEIN"/>
    <property type="match status" value="1"/>
</dbReference>
<dbReference type="Proteomes" id="UP000583929">
    <property type="component" value="Unassembled WGS sequence"/>
</dbReference>
<dbReference type="Pfam" id="PF01535">
    <property type="entry name" value="PPR"/>
    <property type="match status" value="7"/>
</dbReference>
<comment type="similarity">
    <text evidence="1">Belongs to the PPR family. P subfamily.</text>
</comment>
<feature type="repeat" description="PPR" evidence="3">
    <location>
        <begin position="566"/>
        <end position="596"/>
    </location>
</feature>
<feature type="repeat" description="PPR" evidence="3">
    <location>
        <begin position="637"/>
        <end position="671"/>
    </location>
</feature>
<feature type="repeat" description="PPR" evidence="3">
    <location>
        <begin position="602"/>
        <end position="636"/>
    </location>
</feature>
<feature type="repeat" description="PPR" evidence="3">
    <location>
        <begin position="216"/>
        <end position="250"/>
    </location>
</feature>
<feature type="repeat" description="PPR" evidence="3">
    <location>
        <begin position="321"/>
        <end position="355"/>
    </location>
</feature>
<dbReference type="GO" id="GO:0003729">
    <property type="term" value="F:mRNA binding"/>
    <property type="evidence" value="ECO:0007669"/>
    <property type="project" value="TreeGrafter"/>
</dbReference>
<dbReference type="SUPFAM" id="SSF81901">
    <property type="entry name" value="HCP-like"/>
    <property type="match status" value="1"/>
</dbReference>
<reference evidence="4 5" key="1">
    <citation type="journal article" date="2020" name="bioRxiv">
        <title>Sequence and annotation of 42 cannabis genomes reveals extensive copy number variation in cannabinoid synthesis and pathogen resistance genes.</title>
        <authorList>
            <person name="Mckernan K.J."/>
            <person name="Helbert Y."/>
            <person name="Kane L.T."/>
            <person name="Ebling H."/>
            <person name="Zhang L."/>
            <person name="Liu B."/>
            <person name="Eaton Z."/>
            <person name="Mclaughlin S."/>
            <person name="Kingan S."/>
            <person name="Baybayan P."/>
            <person name="Concepcion G."/>
            <person name="Jordan M."/>
            <person name="Riva A."/>
            <person name="Barbazuk W."/>
            <person name="Harkins T."/>
        </authorList>
    </citation>
    <scope>NUCLEOTIDE SEQUENCE [LARGE SCALE GENOMIC DNA]</scope>
    <source>
        <strain evidence="5">cv. Jamaican Lion 4</strain>
        <tissue evidence="4">Leaf</tissue>
    </source>
</reference>
<comment type="caution">
    <text evidence="4">The sequence shown here is derived from an EMBL/GenBank/DDBJ whole genome shotgun (WGS) entry which is preliminary data.</text>
</comment>
<feature type="repeat" description="PPR" evidence="3">
    <location>
        <begin position="146"/>
        <end position="180"/>
    </location>
</feature>
<name>A0A7J6F1I4_CANSA</name>
<dbReference type="FunFam" id="1.25.40.10:FF:000343">
    <property type="entry name" value="Pentatricopeptide repeat-containing protein At3g58590"/>
    <property type="match status" value="1"/>
</dbReference>
<feature type="repeat" description="PPR" evidence="3">
    <location>
        <begin position="672"/>
        <end position="706"/>
    </location>
</feature>
<feature type="repeat" description="PPR" evidence="3">
    <location>
        <begin position="356"/>
        <end position="390"/>
    </location>
</feature>
<dbReference type="PROSITE" id="PS51375">
    <property type="entry name" value="PPR"/>
    <property type="match status" value="19"/>
</dbReference>
<feature type="repeat" description="PPR" evidence="3">
    <location>
        <begin position="111"/>
        <end position="145"/>
    </location>
</feature>
<sequence>MGSASLLPKHVASVVKYQRDPLKALEMFNSVKREDGFKHTFLTYKCMIDKLGFHGEFEAMERLLLEMRMNVDNGLLEGVYIGAMRNYGRIGKVQEAVNIFERMDFYNCEPSVQSYNAVMNLLIEAGYFNQAHKVYMRMKDKGIEPDVYTYTIRIKSFCRTNRPHAALRLLNNMPSQGCEFNAVAYCTVISGFYEQDYRAEAYELFVNMLSQGFCPNITTFNKLIHTLAKKGDVRESEKLFNKVYKRGVSPNLFTFNIFIQGLCKKGLLSEAVRLLDGVKREGLTPDVVTYNTLICGLCKKSEVDKAECYLHTMVNDGLEPDGFTYNTIIDGYCKQGKIQNADNLLKDATYKGFVPDEFTYCSLINGLWQEGDIDRAMDVFAEALGKGLKPSIVLYNTVIRGLSQHGLILQALQLMNDMSENGCNPDTWTFNLVINGLCKMGCVSDASKLMNDAISKGCLPDVFTFNTLIDGYCKQLNLNDAIEGVSSMWSHGVTPDVITYNTLLNGLCKAARNEDVMETFRAMLEKECTPNIVTYNILVESLCKARKISEAMDLLDEIQDKGLAPDIVYFGTLINGLCDNRDLDGAYKLFRRAEQEFKVSHTTSSYNIMINAFCEKLKVGMAQKLFSEMGEKGTNPDSYTYRVMINGFLRVGNTDSGYDFLIEKIEKGFLPRLTTFGRVLNSLCVKHRILEAVGIIRLMVRKGIVPEVVDTIFEADKREIAAPKILVEDLLKKNHITYSVLDLMNPLFHLRRLNNLPHLKPTIFSSRSLLQIQAQLTTGLIYSNPSCLFSLLNLTLSCPETLHYATVIFSHIQQSNAPTWPLMVRRLALDTDPFRIFSLFKTMQRLRRNDPLGDPYVYASLIKACNKLSAIREGKSIHCYVVRLGLDYNLNILNSLINFYSCSRNLMGLACVLFDRIPEKTIVTVNGMISGFVKNESFDAGLNLFKRIMCMTEASRLFEAMVDKDLVSWNTMISGYASVGEYMRAFILFSEMRSNNIAFDRVSLISLILASGYGKEIDLVKMVHGYIIASGIEITAPVGTTLINMYSKCGSIEFARNVFFQLQDENIASWNALVNAYVECHHDQEALEVFSQIKLRKLKPDEVTMLGVILACRNSGYAINGQGEEACAAFRRMETENVKPNSVTFLGVLSACNHAGLEHCGCIIDMLARSGRLEEAVKFVRNLPVGPNAVIRRMLINACKVHRDFDIGLSLIRGLKTFSHNPEDHVISSNLLAEAGMWDDVLDERSLMVKQKVLKVAGKSSISELT</sequence>
<feature type="repeat" description="PPR" evidence="3">
    <location>
        <begin position="1066"/>
        <end position="1100"/>
    </location>
</feature>
<evidence type="ECO:0000313" key="4">
    <source>
        <dbReference type="EMBL" id="KAF4364562.1"/>
    </source>
</evidence>
<accession>A0A7J6F1I4</accession>
<organism evidence="4 5">
    <name type="scientific">Cannabis sativa</name>
    <name type="common">Hemp</name>
    <name type="synonym">Marijuana</name>
    <dbReference type="NCBI Taxonomy" id="3483"/>
    <lineage>
        <taxon>Eukaryota</taxon>
        <taxon>Viridiplantae</taxon>
        <taxon>Streptophyta</taxon>
        <taxon>Embryophyta</taxon>
        <taxon>Tracheophyta</taxon>
        <taxon>Spermatophyta</taxon>
        <taxon>Magnoliopsida</taxon>
        <taxon>eudicotyledons</taxon>
        <taxon>Gunneridae</taxon>
        <taxon>Pentapetalae</taxon>
        <taxon>rosids</taxon>
        <taxon>fabids</taxon>
        <taxon>Rosales</taxon>
        <taxon>Cannabaceae</taxon>
        <taxon>Cannabis</taxon>
    </lineage>
</organism>
<dbReference type="PANTHER" id="PTHR47933">
    <property type="entry name" value="PENTATRICOPEPTIDE REPEAT-CONTAINING PROTEIN 1, MITOCHONDRIAL"/>
    <property type="match status" value="1"/>
</dbReference>
<feature type="repeat" description="PPR" evidence="3">
    <location>
        <begin position="181"/>
        <end position="215"/>
    </location>
</feature>
<evidence type="ECO:0000313" key="5">
    <source>
        <dbReference type="Proteomes" id="UP000583929"/>
    </source>
</evidence>
<feature type="repeat" description="PPR" evidence="3">
    <location>
        <begin position="531"/>
        <end position="565"/>
    </location>
</feature>
<proteinExistence type="inferred from homology"/>
<dbReference type="AlphaFoldDB" id="A0A7J6F1I4"/>
<dbReference type="InterPro" id="IPR002885">
    <property type="entry name" value="PPR_rpt"/>
</dbReference>
<evidence type="ECO:0008006" key="6">
    <source>
        <dbReference type="Google" id="ProtNLM"/>
    </source>
</evidence>
<feature type="repeat" description="PPR" evidence="3">
    <location>
        <begin position="426"/>
        <end position="460"/>
    </location>
</feature>
<feature type="repeat" description="PPR" evidence="3">
    <location>
        <begin position="251"/>
        <end position="285"/>
    </location>
</feature>
<evidence type="ECO:0000256" key="2">
    <source>
        <dbReference type="ARBA" id="ARBA00022737"/>
    </source>
</evidence>